<name>A0A8H5CAF0_9AGAR</name>
<dbReference type="OrthoDB" id="9986677at2759"/>
<sequence>MEIEAENWGPQSTGCYKAIVVGLAPSPAFPLPPPAVTSPPYISPTLTPTIMSASPVAEEPKGFSSAIDHEHPGLVVRQMPDVPEDVDWYQEHLNDPNMDLRATRPSSMRSYATDEKKKVQMGYEHSDYDNESQYDQYSSSRAESAIDFDDESPYPEVRAAVSSVDDPLMPVNTFRMWFLGLFFVFAITFINQILAMRYPSVYITGIVVQLVSLPCGKALERILPKTVFNFFGYKWSFNPGPFSIKEHVCITIMANVVVAGVYALEVTLSQKVFYGMEVPHGYQILLSLGSQTFGFSLGAVLRKFVVWPSSMIWPGALVNSALFNTLHRNYGQRDRGHMTRERFFLITLCGSFLWYWVPGYLFTGLSAFSWVCWIVPNNVTVNTLFGVNSGLGMSMLTFDWGMIAFIGSPLVTPWWSEMNTAVAFIIVFWLIAPILYFTNTWDSAYFPISSYLSWDNTGNMYNATRVLTNGVFDQAKYDEYSPLYMSTTLALAYGVAFAAFPAVFVHTFLWFRKDIVRRFRNTLKDERDVHSRLMQYYPEVPSWWYAAVGVVSLVFLIVAIEVYQEQLPIWALFLALALASFLSLPLAMLQAITNQQVPTQVMHELIIGYILPGRPIANMIFKAVAFISGTQAVAFAGDLKLGHYMKIPPRTIFAIQVIATIIGAILCSSIQDWMLANIEDICRPGQKHGFTCPGSVTWFTASVIWGGISPKRVFSIGQRYASMLLFFPLGICLPIPFYFLARRYPLSFWRYINIPVFFAGLGAMPPASGINYISWALTGFIFNYVIRRFHFRWWMRYNYILSAALDAGVALAAIVIFLVLSLPKGGVELSWWGNNVWMETADALGTPLRSIPEGFTVGNIPAVLPAA</sequence>
<keyword evidence="3" id="KW-0813">Transport</keyword>
<dbReference type="GO" id="GO:0035673">
    <property type="term" value="F:oligopeptide transmembrane transporter activity"/>
    <property type="evidence" value="ECO:0007669"/>
    <property type="project" value="InterPro"/>
</dbReference>
<proteinExistence type="inferred from homology"/>
<evidence type="ECO:0000256" key="3">
    <source>
        <dbReference type="ARBA" id="ARBA00022448"/>
    </source>
</evidence>
<evidence type="ECO:0000313" key="12">
    <source>
        <dbReference type="Proteomes" id="UP000541558"/>
    </source>
</evidence>
<comment type="caution">
    <text evidence="11">The sequence shown here is derived from an EMBL/GenBank/DDBJ whole genome shotgun (WGS) entry which is preliminary data.</text>
</comment>
<keyword evidence="4 10" id="KW-0812">Transmembrane</keyword>
<feature type="transmembrane region" description="Helical" evidence="10">
    <location>
        <begin position="542"/>
        <end position="563"/>
    </location>
</feature>
<dbReference type="Pfam" id="PF03169">
    <property type="entry name" value="OPT"/>
    <property type="match status" value="1"/>
</dbReference>
<organism evidence="11 12">
    <name type="scientific">Ephemerocybe angulata</name>
    <dbReference type="NCBI Taxonomy" id="980116"/>
    <lineage>
        <taxon>Eukaryota</taxon>
        <taxon>Fungi</taxon>
        <taxon>Dikarya</taxon>
        <taxon>Basidiomycota</taxon>
        <taxon>Agaricomycotina</taxon>
        <taxon>Agaricomycetes</taxon>
        <taxon>Agaricomycetidae</taxon>
        <taxon>Agaricales</taxon>
        <taxon>Agaricineae</taxon>
        <taxon>Psathyrellaceae</taxon>
        <taxon>Ephemerocybe</taxon>
    </lineage>
</organism>
<feature type="transmembrane region" description="Helical" evidence="10">
    <location>
        <begin position="418"/>
        <end position="437"/>
    </location>
</feature>
<accession>A0A8H5CAF0</accession>
<evidence type="ECO:0000313" key="11">
    <source>
        <dbReference type="EMBL" id="KAF5337103.1"/>
    </source>
</evidence>
<dbReference type="NCBIfam" id="TIGR00727">
    <property type="entry name" value="ISP4_OPT"/>
    <property type="match status" value="1"/>
</dbReference>
<keyword evidence="5" id="KW-0571">Peptide transport</keyword>
<feature type="transmembrane region" description="Helical" evidence="10">
    <location>
        <begin position="569"/>
        <end position="592"/>
    </location>
</feature>
<keyword evidence="8 10" id="KW-0472">Membrane</keyword>
<evidence type="ECO:0000256" key="2">
    <source>
        <dbReference type="ARBA" id="ARBA00008807"/>
    </source>
</evidence>
<evidence type="ECO:0000256" key="5">
    <source>
        <dbReference type="ARBA" id="ARBA00022856"/>
    </source>
</evidence>
<feature type="transmembrane region" description="Helical" evidence="10">
    <location>
        <begin position="244"/>
        <end position="264"/>
    </location>
</feature>
<dbReference type="EMBL" id="JAACJK010000057">
    <property type="protein sequence ID" value="KAF5337103.1"/>
    <property type="molecule type" value="Genomic_DNA"/>
</dbReference>
<evidence type="ECO:0000256" key="4">
    <source>
        <dbReference type="ARBA" id="ARBA00022692"/>
    </source>
</evidence>
<evidence type="ECO:0000256" key="10">
    <source>
        <dbReference type="SAM" id="Phobius"/>
    </source>
</evidence>
<dbReference type="InterPro" id="IPR004648">
    <property type="entry name" value="Oligpept_transpt"/>
</dbReference>
<feature type="transmembrane region" description="Helical" evidence="10">
    <location>
        <begin position="690"/>
        <end position="708"/>
    </location>
</feature>
<comment type="similarity">
    <text evidence="2">Belongs to the oligopeptide OPT transporter family.</text>
</comment>
<gene>
    <name evidence="11" type="ORF">D9611_003092</name>
</gene>
<feature type="transmembrane region" description="Helical" evidence="10">
    <location>
        <begin position="176"/>
        <end position="195"/>
    </location>
</feature>
<feature type="transmembrane region" description="Helical" evidence="10">
    <location>
        <begin position="651"/>
        <end position="670"/>
    </location>
</feature>
<feature type="transmembrane region" description="Helical" evidence="10">
    <location>
        <begin position="748"/>
        <end position="764"/>
    </location>
</feature>
<dbReference type="GO" id="GO:0015031">
    <property type="term" value="P:protein transport"/>
    <property type="evidence" value="ECO:0007669"/>
    <property type="project" value="UniProtKB-KW"/>
</dbReference>
<keyword evidence="12" id="KW-1185">Reference proteome</keyword>
<dbReference type="NCBIfam" id="TIGR00728">
    <property type="entry name" value="OPT_sfam"/>
    <property type="match status" value="1"/>
</dbReference>
<keyword evidence="6" id="KW-0653">Protein transport</keyword>
<reference evidence="11 12" key="1">
    <citation type="journal article" date="2020" name="ISME J.">
        <title>Uncovering the hidden diversity of litter-decomposition mechanisms in mushroom-forming fungi.</title>
        <authorList>
            <person name="Floudas D."/>
            <person name="Bentzer J."/>
            <person name="Ahren D."/>
            <person name="Johansson T."/>
            <person name="Persson P."/>
            <person name="Tunlid A."/>
        </authorList>
    </citation>
    <scope>NUCLEOTIDE SEQUENCE [LARGE SCALE GENOMIC DNA]</scope>
    <source>
        <strain evidence="11 12">CBS 175.51</strain>
    </source>
</reference>
<evidence type="ECO:0000256" key="8">
    <source>
        <dbReference type="ARBA" id="ARBA00023136"/>
    </source>
</evidence>
<evidence type="ECO:0000256" key="7">
    <source>
        <dbReference type="ARBA" id="ARBA00022989"/>
    </source>
</evidence>
<evidence type="ECO:0000256" key="9">
    <source>
        <dbReference type="SAM" id="MobiDB-lite"/>
    </source>
</evidence>
<feature type="transmembrane region" description="Helical" evidence="10">
    <location>
        <begin position="770"/>
        <end position="786"/>
    </location>
</feature>
<dbReference type="AlphaFoldDB" id="A0A8H5CAF0"/>
<dbReference type="PANTHER" id="PTHR22601">
    <property type="entry name" value="ISP4 LIKE PROTEIN"/>
    <property type="match status" value="1"/>
</dbReference>
<keyword evidence="7 10" id="KW-1133">Transmembrane helix</keyword>
<feature type="transmembrane region" description="Helical" evidence="10">
    <location>
        <begin position="798"/>
        <end position="822"/>
    </location>
</feature>
<feature type="transmembrane region" description="Helical" evidence="10">
    <location>
        <begin position="391"/>
        <end position="411"/>
    </location>
</feature>
<protein>
    <submittedName>
        <fullName evidence="11">Uncharacterized protein</fullName>
    </submittedName>
</protein>
<dbReference type="GO" id="GO:0016020">
    <property type="term" value="C:membrane"/>
    <property type="evidence" value="ECO:0007669"/>
    <property type="project" value="UniProtKB-SubCell"/>
</dbReference>
<evidence type="ECO:0000256" key="6">
    <source>
        <dbReference type="ARBA" id="ARBA00022927"/>
    </source>
</evidence>
<feature type="region of interest" description="Disordered" evidence="9">
    <location>
        <begin position="97"/>
        <end position="120"/>
    </location>
</feature>
<evidence type="ECO:0000256" key="1">
    <source>
        <dbReference type="ARBA" id="ARBA00004141"/>
    </source>
</evidence>
<feature type="transmembrane region" description="Helical" evidence="10">
    <location>
        <begin position="490"/>
        <end position="511"/>
    </location>
</feature>
<dbReference type="InterPro" id="IPR004813">
    <property type="entry name" value="OPT"/>
</dbReference>
<feature type="transmembrane region" description="Helical" evidence="10">
    <location>
        <begin position="720"/>
        <end position="741"/>
    </location>
</feature>
<dbReference type="Proteomes" id="UP000541558">
    <property type="component" value="Unassembled WGS sequence"/>
</dbReference>
<feature type="transmembrane region" description="Helical" evidence="10">
    <location>
        <begin position="343"/>
        <end position="371"/>
    </location>
</feature>
<comment type="subcellular location">
    <subcellularLocation>
        <location evidence="1">Membrane</location>
        <topology evidence="1">Multi-pass membrane protein</topology>
    </subcellularLocation>
</comment>